<feature type="transmembrane region" description="Helical" evidence="1">
    <location>
        <begin position="15"/>
        <end position="36"/>
    </location>
</feature>
<feature type="transmembrane region" description="Helical" evidence="1">
    <location>
        <begin position="48"/>
        <end position="68"/>
    </location>
</feature>
<keyword evidence="1" id="KW-1133">Transmembrane helix</keyword>
<dbReference type="EMBL" id="DXAM01000140">
    <property type="protein sequence ID" value="HJA05191.1"/>
    <property type="molecule type" value="Genomic_DNA"/>
</dbReference>
<gene>
    <name evidence="3" type="ORF">H9800_10085</name>
</gene>
<dbReference type="PANTHER" id="PTHR37938">
    <property type="entry name" value="BLL0215 PROTEIN"/>
    <property type="match status" value="1"/>
</dbReference>
<reference evidence="3" key="1">
    <citation type="journal article" date="2021" name="PeerJ">
        <title>Extensive microbial diversity within the chicken gut microbiome revealed by metagenomics and culture.</title>
        <authorList>
            <person name="Gilroy R."/>
            <person name="Ravi A."/>
            <person name="Getino M."/>
            <person name="Pursley I."/>
            <person name="Horton D.L."/>
            <person name="Alikhan N.F."/>
            <person name="Baker D."/>
            <person name="Gharbi K."/>
            <person name="Hall N."/>
            <person name="Watson M."/>
            <person name="Adriaenssens E.M."/>
            <person name="Foster-Nyarko E."/>
            <person name="Jarju S."/>
            <person name="Secka A."/>
            <person name="Antonio M."/>
            <person name="Oren A."/>
            <person name="Chaudhuri R.R."/>
            <person name="La Ragione R."/>
            <person name="Hildebrand F."/>
            <person name="Pallen M.J."/>
        </authorList>
    </citation>
    <scope>NUCLEOTIDE SEQUENCE</scope>
    <source>
        <strain evidence="3">ChiHjej8B7-3636</strain>
    </source>
</reference>
<dbReference type="InterPro" id="IPR005182">
    <property type="entry name" value="YdbS-like_PH"/>
</dbReference>
<organism evidence="3 4">
    <name type="scientific">Candidatus Microbacterium stercoravium</name>
    <dbReference type="NCBI Taxonomy" id="2838697"/>
    <lineage>
        <taxon>Bacteria</taxon>
        <taxon>Bacillati</taxon>
        <taxon>Actinomycetota</taxon>
        <taxon>Actinomycetes</taxon>
        <taxon>Micrococcales</taxon>
        <taxon>Microbacteriaceae</taxon>
        <taxon>Microbacterium</taxon>
    </lineage>
</organism>
<keyword evidence="1" id="KW-0812">Transmembrane</keyword>
<sequence>MEQHELRIATFRRGAGWLAVSAIVLIAVAGTTAYFLTNLPAPFEDWMLLAAAAAVVLFAVVLPWWTWASRSYVVTTRRVIEMRGLIIRRRREMLHQVGYTIEMSRGPMQRVSGRGTLVLGSGDGAVTMHDVHAPKLVRETLSDQIEVCQILAHRQAQQQAADPFLQRDALRT</sequence>
<keyword evidence="1" id="KW-0472">Membrane</keyword>
<name>A0A9D2KI84_9MICO</name>
<comment type="caution">
    <text evidence="3">The sequence shown here is derived from an EMBL/GenBank/DDBJ whole genome shotgun (WGS) entry which is preliminary data.</text>
</comment>
<evidence type="ECO:0000313" key="4">
    <source>
        <dbReference type="Proteomes" id="UP000824220"/>
    </source>
</evidence>
<evidence type="ECO:0000313" key="3">
    <source>
        <dbReference type="EMBL" id="HJA05191.1"/>
    </source>
</evidence>
<dbReference type="Proteomes" id="UP000824220">
    <property type="component" value="Unassembled WGS sequence"/>
</dbReference>
<evidence type="ECO:0000256" key="1">
    <source>
        <dbReference type="SAM" id="Phobius"/>
    </source>
</evidence>
<feature type="domain" description="YdbS-like PH" evidence="2">
    <location>
        <begin position="67"/>
        <end position="134"/>
    </location>
</feature>
<dbReference type="PANTHER" id="PTHR37938:SF1">
    <property type="entry name" value="BLL0215 PROTEIN"/>
    <property type="match status" value="1"/>
</dbReference>
<evidence type="ECO:0000259" key="2">
    <source>
        <dbReference type="Pfam" id="PF03703"/>
    </source>
</evidence>
<dbReference type="AlphaFoldDB" id="A0A9D2KI84"/>
<accession>A0A9D2KI84</accession>
<proteinExistence type="predicted"/>
<protein>
    <submittedName>
        <fullName evidence="3">PH domain-containing protein</fullName>
    </submittedName>
</protein>
<dbReference type="Pfam" id="PF03703">
    <property type="entry name" value="bPH_2"/>
    <property type="match status" value="1"/>
</dbReference>
<reference evidence="3" key="2">
    <citation type="submission" date="2021-04" db="EMBL/GenBank/DDBJ databases">
        <authorList>
            <person name="Gilroy R."/>
        </authorList>
    </citation>
    <scope>NUCLEOTIDE SEQUENCE</scope>
    <source>
        <strain evidence="3">ChiHjej8B7-3636</strain>
    </source>
</reference>